<sequence>IPINSLQFYILTYSPMDSSTSTDIPTMAVEADTSNTQLPDSDPSFFVPPTKY</sequence>
<dbReference type="Proteomes" id="UP000054279">
    <property type="component" value="Unassembled WGS sequence"/>
</dbReference>
<reference evidence="2 3" key="1">
    <citation type="submission" date="2014-06" db="EMBL/GenBank/DDBJ databases">
        <title>Evolutionary Origins and Diversification of the Mycorrhizal Mutualists.</title>
        <authorList>
            <consortium name="DOE Joint Genome Institute"/>
            <consortium name="Mycorrhizal Genomics Consortium"/>
            <person name="Kohler A."/>
            <person name="Kuo A."/>
            <person name="Nagy L.G."/>
            <person name="Floudas D."/>
            <person name="Copeland A."/>
            <person name="Barry K.W."/>
            <person name="Cichocki N."/>
            <person name="Veneault-Fourrey C."/>
            <person name="LaButti K."/>
            <person name="Lindquist E.A."/>
            <person name="Lipzen A."/>
            <person name="Lundell T."/>
            <person name="Morin E."/>
            <person name="Murat C."/>
            <person name="Riley R."/>
            <person name="Ohm R."/>
            <person name="Sun H."/>
            <person name="Tunlid A."/>
            <person name="Henrissat B."/>
            <person name="Grigoriev I.V."/>
            <person name="Hibbett D.S."/>
            <person name="Martin F."/>
        </authorList>
    </citation>
    <scope>NUCLEOTIDE SEQUENCE [LARGE SCALE GENOMIC DNA]</scope>
    <source>
        <strain evidence="2 3">SS14</strain>
    </source>
</reference>
<evidence type="ECO:0000313" key="3">
    <source>
        <dbReference type="Proteomes" id="UP000054279"/>
    </source>
</evidence>
<dbReference type="EMBL" id="KN837795">
    <property type="protein sequence ID" value="KIJ23126.1"/>
    <property type="molecule type" value="Genomic_DNA"/>
</dbReference>
<gene>
    <name evidence="2" type="ORF">M422DRAFT_39768</name>
</gene>
<organism evidence="2 3">
    <name type="scientific">Sphaerobolus stellatus (strain SS14)</name>
    <dbReference type="NCBI Taxonomy" id="990650"/>
    <lineage>
        <taxon>Eukaryota</taxon>
        <taxon>Fungi</taxon>
        <taxon>Dikarya</taxon>
        <taxon>Basidiomycota</taxon>
        <taxon>Agaricomycotina</taxon>
        <taxon>Agaricomycetes</taxon>
        <taxon>Phallomycetidae</taxon>
        <taxon>Geastrales</taxon>
        <taxon>Sphaerobolaceae</taxon>
        <taxon>Sphaerobolus</taxon>
    </lineage>
</organism>
<protein>
    <submittedName>
        <fullName evidence="2">Uncharacterized protein</fullName>
    </submittedName>
</protein>
<dbReference type="AlphaFoldDB" id="A0A0C9UCD7"/>
<feature type="region of interest" description="Disordered" evidence="1">
    <location>
        <begin position="32"/>
        <end position="52"/>
    </location>
</feature>
<name>A0A0C9UCD7_SPHS4</name>
<evidence type="ECO:0000313" key="2">
    <source>
        <dbReference type="EMBL" id="KIJ23126.1"/>
    </source>
</evidence>
<keyword evidence="3" id="KW-1185">Reference proteome</keyword>
<feature type="non-terminal residue" evidence="2">
    <location>
        <position position="1"/>
    </location>
</feature>
<evidence type="ECO:0000256" key="1">
    <source>
        <dbReference type="SAM" id="MobiDB-lite"/>
    </source>
</evidence>
<dbReference type="HOGENOM" id="CLU_3093256_0_0_1"/>
<accession>A0A0C9UCD7</accession>
<proteinExistence type="predicted"/>